<feature type="transmembrane region" description="Helical" evidence="5">
    <location>
        <begin position="61"/>
        <end position="82"/>
    </location>
</feature>
<evidence type="ECO:0000256" key="5">
    <source>
        <dbReference type="SAM" id="Phobius"/>
    </source>
</evidence>
<evidence type="ECO:0000256" key="4">
    <source>
        <dbReference type="ARBA" id="ARBA00023136"/>
    </source>
</evidence>
<keyword evidence="2 5" id="KW-0812">Transmembrane</keyword>
<evidence type="ECO:0000313" key="7">
    <source>
        <dbReference type="Proteomes" id="UP000255265"/>
    </source>
</evidence>
<comment type="subcellular location">
    <subcellularLocation>
        <location evidence="1">Membrane</location>
        <topology evidence="1">Multi-pass membrane protein</topology>
    </subcellularLocation>
</comment>
<dbReference type="AlphaFoldDB" id="A0A370FNU5"/>
<dbReference type="GO" id="GO:0016020">
    <property type="term" value="C:membrane"/>
    <property type="evidence" value="ECO:0007669"/>
    <property type="project" value="UniProtKB-SubCell"/>
</dbReference>
<reference evidence="6 7" key="1">
    <citation type="submission" date="2018-07" db="EMBL/GenBank/DDBJ databases">
        <title>Genomic Encyclopedia of Type Strains, Phase IV (KMG-IV): sequencing the most valuable type-strain genomes for metagenomic binning, comparative biology and taxonomic classification.</title>
        <authorList>
            <person name="Goeker M."/>
        </authorList>
    </citation>
    <scope>NUCLEOTIDE SEQUENCE [LARGE SCALE GENOMIC DNA]</scope>
    <source>
        <strain evidence="6 7">DSM 21352</strain>
    </source>
</reference>
<comment type="caution">
    <text evidence="6">The sequence shown here is derived from an EMBL/GenBank/DDBJ whole genome shotgun (WGS) entry which is preliminary data.</text>
</comment>
<accession>A0A370FNU5</accession>
<dbReference type="Proteomes" id="UP000255265">
    <property type="component" value="Unassembled WGS sequence"/>
</dbReference>
<keyword evidence="4 5" id="KW-0472">Membrane</keyword>
<evidence type="ECO:0000313" key="6">
    <source>
        <dbReference type="EMBL" id="RDI27484.1"/>
    </source>
</evidence>
<dbReference type="PANTHER" id="PTHR36926:SF1">
    <property type="entry name" value="COLICIN V PRODUCTION PROTEIN"/>
    <property type="match status" value="1"/>
</dbReference>
<dbReference type="PANTHER" id="PTHR36926">
    <property type="entry name" value="COLICIN V PRODUCTION PROTEIN"/>
    <property type="match status" value="1"/>
</dbReference>
<keyword evidence="7" id="KW-1185">Reference proteome</keyword>
<evidence type="ECO:0000256" key="3">
    <source>
        <dbReference type="ARBA" id="ARBA00022989"/>
    </source>
</evidence>
<dbReference type="RefSeq" id="WP_017757280.1">
    <property type="nucleotide sequence ID" value="NZ_QQAV01000002.1"/>
</dbReference>
<feature type="transmembrane region" description="Helical" evidence="5">
    <location>
        <begin position="31"/>
        <end position="55"/>
    </location>
</feature>
<dbReference type="InterPro" id="IPR052719">
    <property type="entry name" value="CvpA-like"/>
</dbReference>
<proteinExistence type="predicted"/>
<dbReference type="Pfam" id="PF02674">
    <property type="entry name" value="Colicin_V"/>
    <property type="match status" value="1"/>
</dbReference>
<feature type="transmembrane region" description="Helical" evidence="5">
    <location>
        <begin position="6"/>
        <end position="24"/>
    </location>
</feature>
<organism evidence="6 7">
    <name type="scientific">Pseudacidovorax intermedius</name>
    <dbReference type="NCBI Taxonomy" id="433924"/>
    <lineage>
        <taxon>Bacteria</taxon>
        <taxon>Pseudomonadati</taxon>
        <taxon>Pseudomonadota</taxon>
        <taxon>Betaproteobacteria</taxon>
        <taxon>Burkholderiales</taxon>
        <taxon>Comamonadaceae</taxon>
        <taxon>Pseudacidovorax</taxon>
    </lineage>
</organism>
<dbReference type="OrthoDB" id="9810601at2"/>
<dbReference type="STRING" id="433924.NS331_22915"/>
<protein>
    <submittedName>
        <fullName evidence="6">Membrane protein required for colicin V production</fullName>
    </submittedName>
</protein>
<keyword evidence="3 5" id="KW-1133">Transmembrane helix</keyword>
<sequence>MALFDWIAVMLIAVSMLMGLWRGLVYEVLSLAGWVAAFLCAQWLAGSLAAVLPFGDPEAPWRYGVAFALIFIVVAFVGGAIASMTRRLVTVAGLRPVDRSLGALFGAARAAVALLAIAVVVHVMAWHDQAWWRESVGAPFIDAALQGLKPALPQKLASYLP</sequence>
<dbReference type="GO" id="GO:0009403">
    <property type="term" value="P:toxin biosynthetic process"/>
    <property type="evidence" value="ECO:0007669"/>
    <property type="project" value="InterPro"/>
</dbReference>
<dbReference type="InterPro" id="IPR003825">
    <property type="entry name" value="Colicin-V_CvpA"/>
</dbReference>
<evidence type="ECO:0000256" key="1">
    <source>
        <dbReference type="ARBA" id="ARBA00004141"/>
    </source>
</evidence>
<feature type="transmembrane region" description="Helical" evidence="5">
    <location>
        <begin position="103"/>
        <end position="125"/>
    </location>
</feature>
<name>A0A370FNU5_9BURK</name>
<gene>
    <name evidence="6" type="ORF">DFR41_102524</name>
</gene>
<dbReference type="EMBL" id="QQAV01000002">
    <property type="protein sequence ID" value="RDI27484.1"/>
    <property type="molecule type" value="Genomic_DNA"/>
</dbReference>
<evidence type="ECO:0000256" key="2">
    <source>
        <dbReference type="ARBA" id="ARBA00022692"/>
    </source>
</evidence>